<dbReference type="InterPro" id="IPR008557">
    <property type="entry name" value="PhoX"/>
</dbReference>
<sequence length="381" mass="40128">MHRRTFLRTVSAGLGAVAFSGAVWHDAAASLAAVSAGESPYGPLGAPDANGMALPAGFTGRIVARSGRSVGGTIWHPAPDGGACFADGTGWIYVSNSEVPLIGGASAIRFRADGSIERAYRILSGTTLNCAGGATPWNTWLSCEEVFRGRVYETDPYGLRAAQPRPAMGRFKHEAAACDPDHRVVYLTEDETDGCFYRFTPTTWGDLSSGRLDVLCGAGGDAVEWRPVPDPGPAVLETQTRHQVSAARHFSGGEGCHYANGVCYFTAKGDRKVWAYDVARQTVKAVYDGGGTLDGVDNITGRPSGDLYVAEDGGNMEINIITPDGVVAPVMRLDGQAKSEITGPAFSPDGTRLYFSSQRGTSGESAGTGGITYEVTGPFRR</sequence>
<dbReference type="Gene3D" id="2.120.10.30">
    <property type="entry name" value="TolB, C-terminal domain"/>
    <property type="match status" value="1"/>
</dbReference>
<protein>
    <submittedName>
        <fullName evidence="3">PhoX family protein</fullName>
    </submittedName>
</protein>
<dbReference type="Pfam" id="PF07676">
    <property type="entry name" value="PD40"/>
    <property type="match status" value="1"/>
</dbReference>
<dbReference type="RefSeq" id="WP_242382682.1">
    <property type="nucleotide sequence ID" value="NZ_JAKRKC020000001.1"/>
</dbReference>
<proteinExistence type="predicted"/>
<dbReference type="Pfam" id="PF05787">
    <property type="entry name" value="PhoX"/>
    <property type="match status" value="1"/>
</dbReference>
<evidence type="ECO:0000313" key="4">
    <source>
        <dbReference type="Proteomes" id="UP001317259"/>
    </source>
</evidence>
<dbReference type="InterPro" id="IPR006311">
    <property type="entry name" value="TAT_signal"/>
</dbReference>
<organism evidence="3 4">
    <name type="scientific">Actinomadura luzonensis</name>
    <dbReference type="NCBI Taxonomy" id="2805427"/>
    <lineage>
        <taxon>Bacteria</taxon>
        <taxon>Bacillati</taxon>
        <taxon>Actinomycetota</taxon>
        <taxon>Actinomycetes</taxon>
        <taxon>Streptosporangiales</taxon>
        <taxon>Thermomonosporaceae</taxon>
        <taxon>Actinomadura</taxon>
    </lineage>
</organism>
<keyword evidence="4" id="KW-1185">Reference proteome</keyword>
<feature type="signal peptide" evidence="2">
    <location>
        <begin position="1"/>
        <end position="22"/>
    </location>
</feature>
<evidence type="ECO:0000256" key="1">
    <source>
        <dbReference type="SAM" id="MobiDB-lite"/>
    </source>
</evidence>
<gene>
    <name evidence="3" type="ORF">MF672_008595</name>
</gene>
<feature type="chain" id="PRO_5045843880" evidence="2">
    <location>
        <begin position="23"/>
        <end position="381"/>
    </location>
</feature>
<dbReference type="PANTHER" id="PTHR35399">
    <property type="entry name" value="SLR8030 PROTEIN"/>
    <property type="match status" value="1"/>
</dbReference>
<accession>A0ABT0FNG8</accession>
<dbReference type="SUPFAM" id="SSF63825">
    <property type="entry name" value="YWTD domain"/>
    <property type="match status" value="1"/>
</dbReference>
<comment type="caution">
    <text evidence="3">The sequence shown here is derived from an EMBL/GenBank/DDBJ whole genome shotgun (WGS) entry which is preliminary data.</text>
</comment>
<evidence type="ECO:0000256" key="2">
    <source>
        <dbReference type="SAM" id="SignalP"/>
    </source>
</evidence>
<keyword evidence="2" id="KW-0732">Signal</keyword>
<feature type="region of interest" description="Disordered" evidence="1">
    <location>
        <begin position="358"/>
        <end position="381"/>
    </location>
</feature>
<dbReference type="InterPro" id="IPR011042">
    <property type="entry name" value="6-blade_b-propeller_TolB-like"/>
</dbReference>
<dbReference type="Proteomes" id="UP001317259">
    <property type="component" value="Unassembled WGS sequence"/>
</dbReference>
<dbReference type="PROSITE" id="PS51318">
    <property type="entry name" value="TAT"/>
    <property type="match status" value="1"/>
</dbReference>
<dbReference type="InterPro" id="IPR011659">
    <property type="entry name" value="WD40"/>
</dbReference>
<reference evidence="3 4" key="1">
    <citation type="submission" date="2022-04" db="EMBL/GenBank/DDBJ databases">
        <title>Genome draft of Actinomadura sp. ATCC 31491.</title>
        <authorList>
            <person name="Shi X."/>
            <person name="Du Y."/>
        </authorList>
    </citation>
    <scope>NUCLEOTIDE SEQUENCE [LARGE SCALE GENOMIC DNA]</scope>
    <source>
        <strain evidence="3 4">ATCC 31491</strain>
    </source>
</reference>
<evidence type="ECO:0000313" key="3">
    <source>
        <dbReference type="EMBL" id="MCK2213847.1"/>
    </source>
</evidence>
<name>A0ABT0FNG8_9ACTN</name>
<dbReference type="PANTHER" id="PTHR35399:SF2">
    <property type="entry name" value="DUF839 DOMAIN-CONTAINING PROTEIN"/>
    <property type="match status" value="1"/>
</dbReference>
<dbReference type="EMBL" id="JAKRKC020000001">
    <property type="protein sequence ID" value="MCK2213847.1"/>
    <property type="molecule type" value="Genomic_DNA"/>
</dbReference>